<dbReference type="NCBIfam" id="TIGR00229">
    <property type="entry name" value="sensory_box"/>
    <property type="match status" value="1"/>
</dbReference>
<dbReference type="InterPro" id="IPR036890">
    <property type="entry name" value="HATPase_C_sf"/>
</dbReference>
<dbReference type="PRINTS" id="PR00344">
    <property type="entry name" value="BCTRLSENSOR"/>
</dbReference>
<dbReference type="Pfam" id="PF13185">
    <property type="entry name" value="GAF_2"/>
    <property type="match status" value="1"/>
</dbReference>
<dbReference type="RefSeq" id="WP_229536305.1">
    <property type="nucleotide sequence ID" value="NZ_JAJHJB010000030.1"/>
</dbReference>
<dbReference type="SMART" id="SM00091">
    <property type="entry name" value="PAS"/>
    <property type="match status" value="2"/>
</dbReference>
<keyword evidence="5" id="KW-0547">Nucleotide-binding</keyword>
<evidence type="ECO:0000256" key="7">
    <source>
        <dbReference type="ARBA" id="ARBA00022840"/>
    </source>
</evidence>
<evidence type="ECO:0000256" key="8">
    <source>
        <dbReference type="ARBA" id="ARBA00023012"/>
    </source>
</evidence>
<dbReference type="Gene3D" id="1.10.287.130">
    <property type="match status" value="1"/>
</dbReference>
<dbReference type="CDD" id="cd00130">
    <property type="entry name" value="PAS"/>
    <property type="match status" value="2"/>
</dbReference>
<evidence type="ECO:0000259" key="9">
    <source>
        <dbReference type="PROSITE" id="PS50109"/>
    </source>
</evidence>
<dbReference type="InterPro" id="IPR004358">
    <property type="entry name" value="Sig_transdc_His_kin-like_C"/>
</dbReference>
<keyword evidence="3" id="KW-0597">Phosphoprotein</keyword>
<sequence length="770" mass="87354">MDELMYENLDDQSNELTVMKKMHNISLCVMRQEEMKKIFGEIIETAIWIMQADRGTLQLLDESSGVIRIIAHHGFDHSFLSYFDSAHKSQTVCGLALKCCEHIIIEDITQNSLIDSQSLEVMLAAGIRSMQSIPIFSHTGQLLGILSTYHRTPHQPDAKSLQLLDLLAQQTLDIFKHTQAEQGMRENVNPSMPFFSTGGSFWSNSTSKLVAETSREDLQGKMRGRCCAYESVALVPLKIKEEIIGLIQINDNRKNLFTKEMINYLEMLGERIGAAVSHWWVHKKLENTIDELHPENLVRIEAQKKAASAYDQIHQMLERITDGFFALDNEWRYTYINSVAEKFWFCNSQDMLGKKIWDCFTSVQPYYDEYHKAKKENIAVHFEAKSNSTDAWLEVHGYPSPEGLSIYFRDITEHKAIEQKELEYKKLLEEQILLLNLDPDYTFIHDLNGKISFWGQGAARGYGWTQDEALSKISQTLLKTQFPIPIASINEEVLAKGKWVGELVHTTKDHKQVTVRSCWLLRRKTSGGSQEIIEIDKDITEEKKIREELGRLDTMKLVSQIAAGISHEIRNPMTTVRGYLQLLAQKKNYSEEKSKFELMIEELDRANQIITEFLSLAKNKTAPLVAHDLNEVIHTLTPLLEADAASQAKSLRTHLYPNMPNILLNTNEIRQLILNLVRNGFEATGINGKVSILTYLEDGQVVLAIEDNGCGIPANIVKDLGTPFLSTKASGTGLGIPTCYNIARRHNAAITVNTQEGGTTFYIQFPVAKI</sequence>
<dbReference type="SUPFAM" id="SSF55781">
    <property type="entry name" value="GAF domain-like"/>
    <property type="match status" value="2"/>
</dbReference>
<evidence type="ECO:0000259" key="10">
    <source>
        <dbReference type="PROSITE" id="PS50112"/>
    </source>
</evidence>
<evidence type="ECO:0000256" key="1">
    <source>
        <dbReference type="ARBA" id="ARBA00000085"/>
    </source>
</evidence>
<dbReference type="InterPro" id="IPR003018">
    <property type="entry name" value="GAF"/>
</dbReference>
<dbReference type="EMBL" id="JAJHJB010000030">
    <property type="protein sequence ID" value="MCC5467289.1"/>
    <property type="molecule type" value="Genomic_DNA"/>
</dbReference>
<dbReference type="Gene3D" id="3.30.450.20">
    <property type="entry name" value="PAS domain"/>
    <property type="match status" value="2"/>
</dbReference>
<dbReference type="Pfam" id="PF02518">
    <property type="entry name" value="HATPase_c"/>
    <property type="match status" value="1"/>
</dbReference>
<proteinExistence type="predicted"/>
<comment type="catalytic activity">
    <reaction evidence="1">
        <text>ATP + protein L-histidine = ADP + protein N-phospho-L-histidine.</text>
        <dbReference type="EC" id="2.7.13.3"/>
    </reaction>
</comment>
<keyword evidence="4" id="KW-0808">Transferase</keyword>
<evidence type="ECO:0000256" key="6">
    <source>
        <dbReference type="ARBA" id="ARBA00022777"/>
    </source>
</evidence>
<dbReference type="SMART" id="SM00387">
    <property type="entry name" value="HATPase_c"/>
    <property type="match status" value="1"/>
</dbReference>
<dbReference type="SMART" id="SM00388">
    <property type="entry name" value="HisKA"/>
    <property type="match status" value="1"/>
</dbReference>
<gene>
    <name evidence="11" type="ORF">LMF89_18300</name>
</gene>
<dbReference type="SUPFAM" id="SSF55785">
    <property type="entry name" value="PYP-like sensor domain (PAS domain)"/>
    <property type="match status" value="2"/>
</dbReference>
<dbReference type="EC" id="2.7.13.3" evidence="2"/>
<dbReference type="InterPro" id="IPR003661">
    <property type="entry name" value="HisK_dim/P_dom"/>
</dbReference>
<feature type="domain" description="Histidine kinase" evidence="9">
    <location>
        <begin position="564"/>
        <end position="769"/>
    </location>
</feature>
<feature type="domain" description="PAS" evidence="10">
    <location>
        <begin position="429"/>
        <end position="472"/>
    </location>
</feature>
<dbReference type="InterPro" id="IPR036097">
    <property type="entry name" value="HisK_dim/P_sf"/>
</dbReference>
<evidence type="ECO:0000256" key="3">
    <source>
        <dbReference type="ARBA" id="ARBA00022553"/>
    </source>
</evidence>
<dbReference type="InterPro" id="IPR035965">
    <property type="entry name" value="PAS-like_dom_sf"/>
</dbReference>
<dbReference type="InterPro" id="IPR013656">
    <property type="entry name" value="PAS_4"/>
</dbReference>
<evidence type="ECO:0000256" key="2">
    <source>
        <dbReference type="ARBA" id="ARBA00012438"/>
    </source>
</evidence>
<dbReference type="Pfam" id="PF00512">
    <property type="entry name" value="HisKA"/>
    <property type="match status" value="1"/>
</dbReference>
<evidence type="ECO:0000256" key="5">
    <source>
        <dbReference type="ARBA" id="ARBA00022741"/>
    </source>
</evidence>
<protein>
    <recommendedName>
        <fullName evidence="2">histidine kinase</fullName>
        <ecNumber evidence="2">2.7.13.3</ecNumber>
    </recommendedName>
</protein>
<dbReference type="CDD" id="cd00075">
    <property type="entry name" value="HATPase"/>
    <property type="match status" value="1"/>
</dbReference>
<dbReference type="InterPro" id="IPR000014">
    <property type="entry name" value="PAS"/>
</dbReference>
<accession>A0ABS8HZ63</accession>
<comment type="caution">
    <text evidence="11">The sequence shown here is derived from an EMBL/GenBank/DDBJ whole genome shotgun (WGS) entry which is preliminary data.</text>
</comment>
<organism evidence="11 12">
    <name type="scientific">Pelosinus baikalensis</name>
    <dbReference type="NCBI Taxonomy" id="2892015"/>
    <lineage>
        <taxon>Bacteria</taxon>
        <taxon>Bacillati</taxon>
        <taxon>Bacillota</taxon>
        <taxon>Negativicutes</taxon>
        <taxon>Selenomonadales</taxon>
        <taxon>Sporomusaceae</taxon>
        <taxon>Pelosinus</taxon>
    </lineage>
</organism>
<dbReference type="SMART" id="SM00065">
    <property type="entry name" value="GAF"/>
    <property type="match status" value="1"/>
</dbReference>
<dbReference type="PANTHER" id="PTHR43065">
    <property type="entry name" value="SENSOR HISTIDINE KINASE"/>
    <property type="match status" value="1"/>
</dbReference>
<dbReference type="PANTHER" id="PTHR43065:SF46">
    <property type="entry name" value="C4-DICARBOXYLATE TRANSPORT SENSOR PROTEIN DCTB"/>
    <property type="match status" value="1"/>
</dbReference>
<dbReference type="InterPro" id="IPR005467">
    <property type="entry name" value="His_kinase_dom"/>
</dbReference>
<dbReference type="InterPro" id="IPR029016">
    <property type="entry name" value="GAF-like_dom_sf"/>
</dbReference>
<dbReference type="PROSITE" id="PS50109">
    <property type="entry name" value="HIS_KIN"/>
    <property type="match status" value="1"/>
</dbReference>
<evidence type="ECO:0000313" key="11">
    <source>
        <dbReference type="EMBL" id="MCC5467289.1"/>
    </source>
</evidence>
<evidence type="ECO:0000313" key="12">
    <source>
        <dbReference type="Proteomes" id="UP001165492"/>
    </source>
</evidence>
<dbReference type="SUPFAM" id="SSF47384">
    <property type="entry name" value="Homodimeric domain of signal transducing histidine kinase"/>
    <property type="match status" value="1"/>
</dbReference>
<dbReference type="Proteomes" id="UP001165492">
    <property type="component" value="Unassembled WGS sequence"/>
</dbReference>
<dbReference type="Pfam" id="PF08448">
    <property type="entry name" value="PAS_4"/>
    <property type="match status" value="1"/>
</dbReference>
<dbReference type="Pfam" id="PF13426">
    <property type="entry name" value="PAS_9"/>
    <property type="match status" value="1"/>
</dbReference>
<name>A0ABS8HZ63_9FIRM</name>
<dbReference type="PROSITE" id="PS50112">
    <property type="entry name" value="PAS"/>
    <property type="match status" value="1"/>
</dbReference>
<keyword evidence="7" id="KW-0067">ATP-binding</keyword>
<dbReference type="SUPFAM" id="SSF55874">
    <property type="entry name" value="ATPase domain of HSP90 chaperone/DNA topoisomerase II/histidine kinase"/>
    <property type="match status" value="1"/>
</dbReference>
<dbReference type="Gene3D" id="3.30.565.10">
    <property type="entry name" value="Histidine kinase-like ATPase, C-terminal domain"/>
    <property type="match status" value="1"/>
</dbReference>
<keyword evidence="8" id="KW-0902">Two-component regulatory system</keyword>
<reference evidence="11" key="1">
    <citation type="submission" date="2021-11" db="EMBL/GenBank/DDBJ databases">
        <title>Description of a new species Pelosinus isolated from the bottom sediments of Lake Baikal.</title>
        <authorList>
            <person name="Zakharyuk A."/>
        </authorList>
    </citation>
    <scope>NUCLEOTIDE SEQUENCE</scope>
    <source>
        <strain evidence="11">Bkl1</strain>
    </source>
</reference>
<dbReference type="CDD" id="cd00082">
    <property type="entry name" value="HisKA"/>
    <property type="match status" value="1"/>
</dbReference>
<keyword evidence="12" id="KW-1185">Reference proteome</keyword>
<dbReference type="InterPro" id="IPR003594">
    <property type="entry name" value="HATPase_dom"/>
</dbReference>
<keyword evidence="6" id="KW-0418">Kinase</keyword>
<dbReference type="Gene3D" id="3.30.450.40">
    <property type="match status" value="2"/>
</dbReference>
<evidence type="ECO:0000256" key="4">
    <source>
        <dbReference type="ARBA" id="ARBA00022679"/>
    </source>
</evidence>